<dbReference type="Proteomes" id="UP000092565">
    <property type="component" value="Chromosome"/>
</dbReference>
<organism evidence="5 6">
    <name type="scientific">Phaeobacter gallaeciensis</name>
    <dbReference type="NCBI Taxonomy" id="60890"/>
    <lineage>
        <taxon>Bacteria</taxon>
        <taxon>Pseudomonadati</taxon>
        <taxon>Pseudomonadota</taxon>
        <taxon>Alphaproteobacteria</taxon>
        <taxon>Rhodobacterales</taxon>
        <taxon>Roseobacteraceae</taxon>
        <taxon>Phaeobacter</taxon>
    </lineage>
</organism>
<keyword evidence="1" id="KW-0732">Signal</keyword>
<accession>A0A1B0ZPR6</accession>
<keyword evidence="2" id="KW-0175">Coiled coil</keyword>
<dbReference type="Pfam" id="PF02563">
    <property type="entry name" value="Poly_export"/>
    <property type="match status" value="1"/>
</dbReference>
<name>A0A1B0ZPR6_9RHOB</name>
<evidence type="ECO:0000259" key="4">
    <source>
        <dbReference type="Pfam" id="PF25994"/>
    </source>
</evidence>
<evidence type="ECO:0000259" key="3">
    <source>
        <dbReference type="Pfam" id="PF02563"/>
    </source>
</evidence>
<dbReference type="RefSeq" id="WP_065271170.1">
    <property type="nucleotide sequence ID" value="NZ_CP015124.1"/>
</dbReference>
<proteinExistence type="predicted"/>
<feature type="coiled-coil region" evidence="2">
    <location>
        <begin position="204"/>
        <end position="231"/>
    </location>
</feature>
<feature type="domain" description="Polysaccharide export protein N-terminal" evidence="3">
    <location>
        <begin position="10"/>
        <end position="73"/>
    </location>
</feature>
<evidence type="ECO:0000256" key="1">
    <source>
        <dbReference type="ARBA" id="ARBA00022729"/>
    </source>
</evidence>
<dbReference type="EMBL" id="CP015124">
    <property type="protein sequence ID" value="ANP36157.1"/>
    <property type="molecule type" value="Genomic_DNA"/>
</dbReference>
<evidence type="ECO:0000313" key="5">
    <source>
        <dbReference type="EMBL" id="ANP36157.1"/>
    </source>
</evidence>
<keyword evidence="6" id="KW-1185">Reference proteome</keyword>
<dbReference type="PANTHER" id="PTHR33619:SF3">
    <property type="entry name" value="POLYSACCHARIDE EXPORT PROTEIN GFCE-RELATED"/>
    <property type="match status" value="1"/>
</dbReference>
<evidence type="ECO:0000313" key="6">
    <source>
        <dbReference type="Proteomes" id="UP000092565"/>
    </source>
</evidence>
<protein>
    <submittedName>
        <fullName evidence="5">Exopolysaccharide biosynthesis protein</fullName>
    </submittedName>
</protein>
<dbReference type="AlphaFoldDB" id="A0A1B0ZPR6"/>
<sequence length="395" mass="42394">MALLLTALPAVAEDYRLAPGDVLHLLVVGAPELNVDVPIEMSGAAWFPLVGPIAVGGGTLDDVRRKTADAYAEMSLTRRVAPGGGLPQIIETNQVLVTVASYRPIYVSGDAGGAHEIPFRGGMTLHHVMTLANSGPPRDTQRPASSDEIAAAVTALANEYARIWRLKTFLGTDTPQDYQRIFVAHIPAIDSIVGVEQSILEETRVAIETQKQHLQDEIERVRKRIGVLSEQKQNEDNGAAMDEKDLEDIRALQEKGLAPMSRVSEVRRAALVTASRALQIDVTLEEARAEAAKLSAEISAIDSDARITAWKDLGEAVARAQQRQANLATLTASAGDPLRQLYGIKPTATVTRNGVTLARAQTKPAMALMPGDIVELHVLPPGMAVEPGKQGIETQ</sequence>
<evidence type="ECO:0000256" key="2">
    <source>
        <dbReference type="SAM" id="Coils"/>
    </source>
</evidence>
<feature type="coiled-coil region" evidence="2">
    <location>
        <begin position="277"/>
        <end position="304"/>
    </location>
</feature>
<dbReference type="GO" id="GO:0015159">
    <property type="term" value="F:polysaccharide transmembrane transporter activity"/>
    <property type="evidence" value="ECO:0007669"/>
    <property type="project" value="InterPro"/>
</dbReference>
<dbReference type="Pfam" id="PF25994">
    <property type="entry name" value="HH_AprE"/>
    <property type="match status" value="1"/>
</dbReference>
<feature type="domain" description="AprE-like long alpha-helical hairpin" evidence="4">
    <location>
        <begin position="186"/>
        <end position="331"/>
    </location>
</feature>
<reference evidence="5 6" key="1">
    <citation type="submission" date="2016-04" db="EMBL/GenBank/DDBJ databases">
        <authorList>
            <person name="Evans L.H."/>
            <person name="Alamgir A."/>
            <person name="Owens N."/>
            <person name="Weber N.D."/>
            <person name="Virtaneva K."/>
            <person name="Barbian K."/>
            <person name="Babar A."/>
            <person name="Rosenke K."/>
        </authorList>
    </citation>
    <scope>NUCLEOTIDE SEQUENCE [LARGE SCALE GENOMIC DNA]</scope>
    <source>
        <strain evidence="5 6">JL2886</strain>
    </source>
</reference>
<dbReference type="InterPro" id="IPR058781">
    <property type="entry name" value="HH_AprE-like"/>
</dbReference>
<gene>
    <name evidence="5" type="ORF">JL2886_01237</name>
</gene>
<dbReference type="InterPro" id="IPR003715">
    <property type="entry name" value="Poly_export_N"/>
</dbReference>
<dbReference type="InterPro" id="IPR049712">
    <property type="entry name" value="Poly_export"/>
</dbReference>
<dbReference type="PANTHER" id="PTHR33619">
    <property type="entry name" value="POLYSACCHARIDE EXPORT PROTEIN GFCE-RELATED"/>
    <property type="match status" value="1"/>
</dbReference>